<sequence length="136" mass="15291">MAINCKHSAQSIFPEIMVNKQKMVIKLPIIGDKKKRAKALTTAAGTEGVISVEIHDDNRLVLVGEGTDVVELTMLLRKKVGYAEVISVTSAEETREDEDDTPYTSTTGDYFPNYHYGVPSPYGYPYPFSHWCIEYR</sequence>
<accession>A0AAV8CIS3</accession>
<comment type="caution">
    <text evidence="1">The sequence shown here is derived from an EMBL/GenBank/DDBJ whole genome shotgun (WGS) entry which is preliminary data.</text>
</comment>
<evidence type="ECO:0008006" key="3">
    <source>
        <dbReference type="Google" id="ProtNLM"/>
    </source>
</evidence>
<dbReference type="PANTHER" id="PTHR46371">
    <property type="entry name" value="OS04G0464100 PROTEIN"/>
    <property type="match status" value="1"/>
</dbReference>
<evidence type="ECO:0000313" key="1">
    <source>
        <dbReference type="EMBL" id="KAJ4755116.1"/>
    </source>
</evidence>
<dbReference type="Gene3D" id="3.30.70.100">
    <property type="match status" value="1"/>
</dbReference>
<keyword evidence="2" id="KW-1185">Reference proteome</keyword>
<dbReference type="InterPro" id="IPR044296">
    <property type="entry name" value="HIPP46"/>
</dbReference>
<reference evidence="1" key="1">
    <citation type="submission" date="2022-08" db="EMBL/GenBank/DDBJ databases">
        <authorList>
            <person name="Marques A."/>
        </authorList>
    </citation>
    <scope>NUCLEOTIDE SEQUENCE</scope>
    <source>
        <strain evidence="1">RhyPub2mFocal</strain>
        <tissue evidence="1">Leaves</tissue>
    </source>
</reference>
<dbReference type="EMBL" id="JAMFTS010000005">
    <property type="protein sequence ID" value="KAJ4755116.1"/>
    <property type="molecule type" value="Genomic_DNA"/>
</dbReference>
<dbReference type="AlphaFoldDB" id="A0AAV8CIS3"/>
<gene>
    <name evidence="1" type="ORF">LUZ62_089521</name>
</gene>
<proteinExistence type="predicted"/>
<protein>
    <recommendedName>
        <fullName evidence="3">HMA domain-containing protein</fullName>
    </recommendedName>
</protein>
<evidence type="ECO:0000313" key="2">
    <source>
        <dbReference type="Proteomes" id="UP001140206"/>
    </source>
</evidence>
<name>A0AAV8CIS3_9POAL</name>
<organism evidence="1 2">
    <name type="scientific">Rhynchospora pubera</name>
    <dbReference type="NCBI Taxonomy" id="906938"/>
    <lineage>
        <taxon>Eukaryota</taxon>
        <taxon>Viridiplantae</taxon>
        <taxon>Streptophyta</taxon>
        <taxon>Embryophyta</taxon>
        <taxon>Tracheophyta</taxon>
        <taxon>Spermatophyta</taxon>
        <taxon>Magnoliopsida</taxon>
        <taxon>Liliopsida</taxon>
        <taxon>Poales</taxon>
        <taxon>Cyperaceae</taxon>
        <taxon>Cyperoideae</taxon>
        <taxon>Rhynchosporeae</taxon>
        <taxon>Rhynchospora</taxon>
    </lineage>
</organism>
<dbReference type="Proteomes" id="UP001140206">
    <property type="component" value="Chromosome 5"/>
</dbReference>